<evidence type="ECO:0000259" key="2">
    <source>
        <dbReference type="Pfam" id="PF00561"/>
    </source>
</evidence>
<dbReference type="GO" id="GO:0016020">
    <property type="term" value="C:membrane"/>
    <property type="evidence" value="ECO:0007669"/>
    <property type="project" value="TreeGrafter"/>
</dbReference>
<dbReference type="PANTHER" id="PTHR43798">
    <property type="entry name" value="MONOACYLGLYCEROL LIPASE"/>
    <property type="match status" value="1"/>
</dbReference>
<feature type="domain" description="AB hydrolase-1" evidence="2">
    <location>
        <begin position="30"/>
        <end position="268"/>
    </location>
</feature>
<dbReference type="PRINTS" id="PR00111">
    <property type="entry name" value="ABHYDROLASE"/>
</dbReference>
<dbReference type="AlphaFoldDB" id="A0A5Q3Q9Y8"/>
<dbReference type="Pfam" id="PF00561">
    <property type="entry name" value="Abhydrolase_1"/>
    <property type="match status" value="1"/>
</dbReference>
<dbReference type="PANTHER" id="PTHR43798:SF31">
    <property type="entry name" value="AB HYDROLASE SUPERFAMILY PROTEIN YCLE"/>
    <property type="match status" value="1"/>
</dbReference>
<name>A0A5Q3Q9Y8_9PSEU</name>
<proteinExistence type="predicted"/>
<dbReference type="PRINTS" id="PR00412">
    <property type="entry name" value="EPOXHYDRLASE"/>
</dbReference>
<evidence type="ECO:0000313" key="4">
    <source>
        <dbReference type="Proteomes" id="UP000371041"/>
    </source>
</evidence>
<dbReference type="InterPro" id="IPR000639">
    <property type="entry name" value="Epox_hydrolase-like"/>
</dbReference>
<dbReference type="RefSeq" id="WP_154077759.1">
    <property type="nucleotide sequence ID" value="NZ_CP045929.1"/>
</dbReference>
<reference evidence="4" key="1">
    <citation type="submission" date="2019-11" db="EMBL/GenBank/DDBJ databases">
        <title>The complete genome sequence of Saccharopolyspora sp. E2A.</title>
        <authorList>
            <person name="Zhang G."/>
        </authorList>
    </citation>
    <scope>NUCLEOTIDE SEQUENCE [LARGE SCALE GENOMIC DNA]</scope>
    <source>
        <strain evidence="4">E2A</strain>
    </source>
</reference>
<dbReference type="GO" id="GO:0016787">
    <property type="term" value="F:hydrolase activity"/>
    <property type="evidence" value="ECO:0007669"/>
    <property type="project" value="UniProtKB-KW"/>
</dbReference>
<keyword evidence="1 3" id="KW-0378">Hydrolase</keyword>
<dbReference type="InterPro" id="IPR050266">
    <property type="entry name" value="AB_hydrolase_sf"/>
</dbReference>
<dbReference type="InterPro" id="IPR029058">
    <property type="entry name" value="AB_hydrolase_fold"/>
</dbReference>
<protein>
    <submittedName>
        <fullName evidence="3">Alpha/beta fold hydrolase</fullName>
    </submittedName>
</protein>
<gene>
    <name evidence="3" type="ORF">GIY23_18125</name>
</gene>
<sequence length="299" mass="32339">MPHPAEGVEVEHAEFPAGKIRHYRSGDGGPAIVLLHGGGFDNAMVTWRHTIPMLAEDHRVFLFDLPGQGGSRPWHGRADQRTLEEVVRWMFDVWGLDDAVLVGHSIGGSVAAGFTLRHPRRVHGLVLVDSAGFQTRMPRHLPTYLAVRSGLGTLATKVLGRNRAFTGAVLARSILTGGATVPDLGSLVDEVKDEARQRQSVFPDWLDSAITRKGLSVNHLPRADRIHCPTLVLHGEQDAVTSPASAREAAGAIAGSRLRAIEGAGHWPARERPTEFNAALRKFVNELQGDAGADEPETS</sequence>
<dbReference type="SUPFAM" id="SSF53474">
    <property type="entry name" value="alpha/beta-Hydrolases"/>
    <property type="match status" value="1"/>
</dbReference>
<dbReference type="EMBL" id="CP045929">
    <property type="protein sequence ID" value="QGK71183.1"/>
    <property type="molecule type" value="Genomic_DNA"/>
</dbReference>
<dbReference type="InterPro" id="IPR000073">
    <property type="entry name" value="AB_hydrolase_1"/>
</dbReference>
<keyword evidence="4" id="KW-1185">Reference proteome</keyword>
<organism evidence="3 4">
    <name type="scientific">Allosaccharopolyspora coralli</name>
    <dbReference type="NCBI Taxonomy" id="2665642"/>
    <lineage>
        <taxon>Bacteria</taxon>
        <taxon>Bacillati</taxon>
        <taxon>Actinomycetota</taxon>
        <taxon>Actinomycetes</taxon>
        <taxon>Pseudonocardiales</taxon>
        <taxon>Pseudonocardiaceae</taxon>
        <taxon>Allosaccharopolyspora</taxon>
    </lineage>
</organism>
<dbReference type="Gene3D" id="3.40.50.1820">
    <property type="entry name" value="alpha/beta hydrolase"/>
    <property type="match status" value="1"/>
</dbReference>
<dbReference type="Proteomes" id="UP000371041">
    <property type="component" value="Chromosome"/>
</dbReference>
<dbReference type="KEGG" id="sace:GIY23_18125"/>
<evidence type="ECO:0000313" key="3">
    <source>
        <dbReference type="EMBL" id="QGK71183.1"/>
    </source>
</evidence>
<evidence type="ECO:0000256" key="1">
    <source>
        <dbReference type="ARBA" id="ARBA00022801"/>
    </source>
</evidence>
<accession>A0A5Q3Q9Y8</accession>